<proteinExistence type="inferred from homology"/>
<dbReference type="InterPro" id="IPR037021">
    <property type="entry name" value="RnfH_sf"/>
</dbReference>
<dbReference type="AlphaFoldDB" id="A0A2W5CSY3"/>
<dbReference type="InterPro" id="IPR016155">
    <property type="entry name" value="Mopterin_synth/thiamin_S_b"/>
</dbReference>
<protein>
    <recommendedName>
        <fullName evidence="2">UPF0125 protein DI599_20260</fullName>
    </recommendedName>
</protein>
<organism evidence="3 4">
    <name type="scientific">Pseudomonas kuykendallii</name>
    <dbReference type="NCBI Taxonomy" id="1007099"/>
    <lineage>
        <taxon>Bacteria</taxon>
        <taxon>Pseudomonadati</taxon>
        <taxon>Pseudomonadota</taxon>
        <taxon>Gammaproteobacteria</taxon>
        <taxon>Pseudomonadales</taxon>
        <taxon>Pseudomonadaceae</taxon>
        <taxon>Pseudomonas</taxon>
    </lineage>
</organism>
<dbReference type="Proteomes" id="UP000249198">
    <property type="component" value="Unassembled WGS sequence"/>
</dbReference>
<name>A0A2W5CSY3_9PSED</name>
<dbReference type="Pfam" id="PF03658">
    <property type="entry name" value="Ub-RnfH"/>
    <property type="match status" value="1"/>
</dbReference>
<evidence type="ECO:0000256" key="2">
    <source>
        <dbReference type="HAMAP-Rule" id="MF_00460"/>
    </source>
</evidence>
<sequence length="116" mass="12798">MRSASVPSSSTADPMIRVEVVYAEADRQVLLTREVPPGSDARSVVVASGMDAEFPRLDLHGSPLGIFGKVLADPQRRVLEDGDRIEIYRALVADPKEVRKQRAEKARLRERGESQA</sequence>
<dbReference type="NCBIfam" id="NF002490">
    <property type="entry name" value="PRK01777.1"/>
    <property type="match status" value="1"/>
</dbReference>
<dbReference type="Gene3D" id="3.10.20.280">
    <property type="entry name" value="RnfH-like"/>
    <property type="match status" value="1"/>
</dbReference>
<comment type="similarity">
    <text evidence="1 2">Belongs to the UPF0125 (RnfH) family.</text>
</comment>
<accession>A0A2W5CSY3</accession>
<dbReference type="SUPFAM" id="SSF54285">
    <property type="entry name" value="MoaD/ThiS"/>
    <property type="match status" value="1"/>
</dbReference>
<dbReference type="InterPro" id="IPR005346">
    <property type="entry name" value="RnfH"/>
</dbReference>
<evidence type="ECO:0000313" key="3">
    <source>
        <dbReference type="EMBL" id="PZP21118.1"/>
    </source>
</evidence>
<gene>
    <name evidence="3" type="ORF">DI599_20260</name>
</gene>
<dbReference type="HAMAP" id="MF_00460">
    <property type="entry name" value="UPF0125_RnfH"/>
    <property type="match status" value="1"/>
</dbReference>
<dbReference type="PANTHER" id="PTHR37483:SF1">
    <property type="entry name" value="UPF0125 PROTEIN RATB"/>
    <property type="match status" value="1"/>
</dbReference>
<evidence type="ECO:0000256" key="1">
    <source>
        <dbReference type="ARBA" id="ARBA00010645"/>
    </source>
</evidence>
<comment type="caution">
    <text evidence="3">The sequence shown here is derived from an EMBL/GenBank/DDBJ whole genome shotgun (WGS) entry which is preliminary data.</text>
</comment>
<reference evidence="3 4" key="1">
    <citation type="submission" date="2017-08" db="EMBL/GenBank/DDBJ databases">
        <title>Infants hospitalized years apart are colonized by the same room-sourced microbial strains.</title>
        <authorList>
            <person name="Brooks B."/>
            <person name="Olm M.R."/>
            <person name="Firek B.A."/>
            <person name="Baker R."/>
            <person name="Thomas B.C."/>
            <person name="Morowitz M.J."/>
            <person name="Banfield J.F."/>
        </authorList>
    </citation>
    <scope>NUCLEOTIDE SEQUENCE [LARGE SCALE GENOMIC DNA]</scope>
    <source>
        <strain evidence="3">S2_009_000_R2_77</strain>
    </source>
</reference>
<dbReference type="PANTHER" id="PTHR37483">
    <property type="entry name" value="UPF0125 PROTEIN RATB"/>
    <property type="match status" value="1"/>
</dbReference>
<dbReference type="EMBL" id="QFOH01000035">
    <property type="protein sequence ID" value="PZP21118.1"/>
    <property type="molecule type" value="Genomic_DNA"/>
</dbReference>
<evidence type="ECO:0000313" key="4">
    <source>
        <dbReference type="Proteomes" id="UP000249198"/>
    </source>
</evidence>